<protein>
    <submittedName>
        <fullName evidence="1">Uncharacterized protein</fullName>
    </submittedName>
</protein>
<accession>A0A5D2F823</accession>
<evidence type="ECO:0000313" key="2">
    <source>
        <dbReference type="Proteomes" id="UP000323506"/>
    </source>
</evidence>
<evidence type="ECO:0000313" key="1">
    <source>
        <dbReference type="EMBL" id="TYH02215.1"/>
    </source>
</evidence>
<dbReference type="EMBL" id="CM017696">
    <property type="protein sequence ID" value="TYH02215.1"/>
    <property type="molecule type" value="Genomic_DNA"/>
</dbReference>
<proteinExistence type="predicted"/>
<reference evidence="1 2" key="1">
    <citation type="submission" date="2019-06" db="EMBL/GenBank/DDBJ databases">
        <title>WGS assembly of Gossypium darwinii.</title>
        <authorList>
            <person name="Chen Z.J."/>
            <person name="Sreedasyam A."/>
            <person name="Ando A."/>
            <person name="Song Q."/>
            <person name="De L."/>
            <person name="Hulse-Kemp A."/>
            <person name="Ding M."/>
            <person name="Ye W."/>
            <person name="Kirkbride R."/>
            <person name="Jenkins J."/>
            <person name="Plott C."/>
            <person name="Lovell J."/>
            <person name="Lin Y.-M."/>
            <person name="Vaughn R."/>
            <person name="Liu B."/>
            <person name="Li W."/>
            <person name="Simpson S."/>
            <person name="Scheffler B."/>
            <person name="Saski C."/>
            <person name="Grover C."/>
            <person name="Hu G."/>
            <person name="Conover J."/>
            <person name="Carlson J."/>
            <person name="Shu S."/>
            <person name="Boston L."/>
            <person name="Williams M."/>
            <person name="Peterson D."/>
            <person name="Mcgee K."/>
            <person name="Jones D."/>
            <person name="Wendel J."/>
            <person name="Stelly D."/>
            <person name="Grimwood J."/>
            <person name="Schmutz J."/>
        </authorList>
    </citation>
    <scope>NUCLEOTIDE SEQUENCE [LARGE SCALE GENOMIC DNA]</scope>
    <source>
        <strain evidence="1">1808015.09</strain>
    </source>
</reference>
<sequence length="65" mass="7051">MAGTGAELTALGGMQIKSTHPRKLPIFSSTSFNEARFQILVQNKANRKIEPIGDLGHATSKVKAW</sequence>
<name>A0A5D2F823_GOSDA</name>
<organism evidence="1 2">
    <name type="scientific">Gossypium darwinii</name>
    <name type="common">Darwin's cotton</name>
    <name type="synonym">Gossypium barbadense var. darwinii</name>
    <dbReference type="NCBI Taxonomy" id="34276"/>
    <lineage>
        <taxon>Eukaryota</taxon>
        <taxon>Viridiplantae</taxon>
        <taxon>Streptophyta</taxon>
        <taxon>Embryophyta</taxon>
        <taxon>Tracheophyta</taxon>
        <taxon>Spermatophyta</taxon>
        <taxon>Magnoliopsida</taxon>
        <taxon>eudicotyledons</taxon>
        <taxon>Gunneridae</taxon>
        <taxon>Pentapetalae</taxon>
        <taxon>rosids</taxon>
        <taxon>malvids</taxon>
        <taxon>Malvales</taxon>
        <taxon>Malvaceae</taxon>
        <taxon>Malvoideae</taxon>
        <taxon>Gossypium</taxon>
    </lineage>
</organism>
<dbReference type="AlphaFoldDB" id="A0A5D2F823"/>
<keyword evidence="2" id="KW-1185">Reference proteome</keyword>
<dbReference type="Proteomes" id="UP000323506">
    <property type="component" value="Chromosome A09"/>
</dbReference>
<gene>
    <name evidence="1" type="ORF">ES288_A09G121500v1</name>
</gene>